<dbReference type="RefSeq" id="WP_151133359.1">
    <property type="nucleotide sequence ID" value="NZ_CP043311.1"/>
</dbReference>
<dbReference type="CDD" id="cd07821">
    <property type="entry name" value="PYR_PYL_RCAR_like"/>
    <property type="match status" value="1"/>
</dbReference>
<protein>
    <submittedName>
        <fullName evidence="1">SRPBCC family protein</fullName>
    </submittedName>
</protein>
<dbReference type="EMBL" id="CP043311">
    <property type="protein sequence ID" value="QEY62703.1"/>
    <property type="molecule type" value="Genomic_DNA"/>
</dbReference>
<keyword evidence="2" id="KW-1185">Reference proteome</keyword>
<dbReference type="KEGG" id="plal:FXN65_11690"/>
<dbReference type="Pfam" id="PF10604">
    <property type="entry name" value="Polyketide_cyc2"/>
    <property type="match status" value="1"/>
</dbReference>
<dbReference type="PANTHER" id="PTHR39332">
    <property type="entry name" value="BLL4707 PROTEIN"/>
    <property type="match status" value="1"/>
</dbReference>
<evidence type="ECO:0000313" key="1">
    <source>
        <dbReference type="EMBL" id="QEY62703.1"/>
    </source>
</evidence>
<sequence>MAKATAFIDLNTEIDQVWQLIGGFDSLPDWLPFIPQSALSEGGRVRTLKSIAGDTIIERLLDFNDAERRYSYTILSGPAPVRDYEATLRVLPGDDGQGSRVEWFGSFIPEGISDAEATALFTTIYEDGLAALKRAIER</sequence>
<dbReference type="Proteomes" id="UP000327179">
    <property type="component" value="Chromosome"/>
</dbReference>
<accession>A0A5J6QJV5</accession>
<dbReference type="SUPFAM" id="SSF55961">
    <property type="entry name" value="Bet v1-like"/>
    <property type="match status" value="1"/>
</dbReference>
<evidence type="ECO:0000313" key="2">
    <source>
        <dbReference type="Proteomes" id="UP000327179"/>
    </source>
</evidence>
<reference evidence="1 2" key="1">
    <citation type="submission" date="2019-08" db="EMBL/GenBank/DDBJ databases">
        <title>Whole-genome Sequencing of e-waste polymer degrading bacterium Pseudomonas sp. strain PE08.</title>
        <authorList>
            <person name="Kirdat K."/>
            <person name="Debbarma P."/>
            <person name="Narawade N."/>
            <person name="Suyal D."/>
            <person name="Thorat V."/>
            <person name="Shouche Y."/>
            <person name="Goel R."/>
            <person name="Yadav A."/>
        </authorList>
    </citation>
    <scope>NUCLEOTIDE SEQUENCE [LARGE SCALE GENOMIC DNA]</scope>
    <source>
        <strain evidence="1 2">PE08</strain>
    </source>
</reference>
<dbReference type="AlphaFoldDB" id="A0A5J6QJV5"/>
<dbReference type="PANTHER" id="PTHR39332:SF7">
    <property type="entry name" value="SRPBCC FAMILY PROTEIN"/>
    <property type="match status" value="1"/>
</dbReference>
<dbReference type="Gene3D" id="3.30.530.20">
    <property type="match status" value="1"/>
</dbReference>
<dbReference type="InterPro" id="IPR019587">
    <property type="entry name" value="Polyketide_cyclase/dehydratase"/>
</dbReference>
<proteinExistence type="predicted"/>
<dbReference type="InterPro" id="IPR023393">
    <property type="entry name" value="START-like_dom_sf"/>
</dbReference>
<organism evidence="1 2">
    <name type="scientific">Metapseudomonas lalkuanensis</name>
    <dbReference type="NCBI Taxonomy" id="2604832"/>
    <lineage>
        <taxon>Bacteria</taxon>
        <taxon>Pseudomonadati</taxon>
        <taxon>Pseudomonadota</taxon>
        <taxon>Gammaproteobacteria</taxon>
        <taxon>Pseudomonadales</taxon>
        <taxon>Pseudomonadaceae</taxon>
        <taxon>Metapseudomonas</taxon>
    </lineage>
</organism>
<name>A0A5J6QJV5_9GAMM</name>
<gene>
    <name evidence="1" type="ORF">FXN65_11690</name>
</gene>